<comment type="caution">
    <text evidence="2">The sequence shown here is derived from an EMBL/GenBank/DDBJ whole genome shotgun (WGS) entry which is preliminary data.</text>
</comment>
<dbReference type="PANTHER" id="PTHR44103">
    <property type="entry name" value="PROPROTEIN CONVERTASE P"/>
    <property type="match status" value="1"/>
</dbReference>
<dbReference type="InterPro" id="IPR028994">
    <property type="entry name" value="Integrin_alpha_N"/>
</dbReference>
<keyword evidence="1" id="KW-0732">Signal</keyword>
<dbReference type="InterPro" id="IPR013517">
    <property type="entry name" value="FG-GAP"/>
</dbReference>
<sequence length="418" mass="45834">VAMNIHASFAPPVPPINISGFVVVNGYRISWLTDDGFSIYATHDDNTLFKTSVIDDNGLNRDNQYELEFPVGASGVQENCTILLHLSRNGQELPILSPSQGKITLGKSGSCYQINIIAGVAPSVSTHATVKNSDTFSTISLHANKSYFFGDHIDSVTWEQIDGPTVSLSDNHFESPSFDVPGNVLIDQQLKFQISLIDDYGHNYQDTYTVSVKDNKNRSVNSGLPYVENFSSTRYMDQSKTSMDWSVNQKEVILSKPVIRQHFFSGDTTKGTDIGTLSDNTFVVCAADMNGDGNKDLVVGNKLEANYLYLNNGSATPFKNVVPRPVSTDRFATFAMDTGDVDSDGDIDLITGNEYNRIRLYLNNGTSDPFNGVTGIDLSDRDEFTVALKVIDINNDSHLDVIAGNAGEENRLYLNNGT</sequence>
<evidence type="ECO:0000313" key="3">
    <source>
        <dbReference type="Proteomes" id="UP000189670"/>
    </source>
</evidence>
<evidence type="ECO:0000256" key="1">
    <source>
        <dbReference type="ARBA" id="ARBA00022729"/>
    </source>
</evidence>
<dbReference type="PANTHER" id="PTHR44103:SF1">
    <property type="entry name" value="PROPROTEIN CONVERTASE P"/>
    <property type="match status" value="1"/>
</dbReference>
<dbReference type="Pfam" id="PF13517">
    <property type="entry name" value="FG-GAP_3"/>
    <property type="match status" value="1"/>
</dbReference>
<dbReference type="Gene3D" id="2.130.10.130">
    <property type="entry name" value="Integrin alpha, N-terminal"/>
    <property type="match status" value="1"/>
</dbReference>
<feature type="non-terminal residue" evidence="2">
    <location>
        <position position="1"/>
    </location>
</feature>
<name>A0A1V1NTL2_9BACT</name>
<dbReference type="AlphaFoldDB" id="A0A1V1NTL2"/>
<protein>
    <recommendedName>
        <fullName evidence="4">VCBS repeat-containing protein</fullName>
    </recommendedName>
</protein>
<reference evidence="3" key="1">
    <citation type="submission" date="2012-11" db="EMBL/GenBank/DDBJ databases">
        <authorList>
            <person name="Lucero-Rivera Y.E."/>
            <person name="Tovar-Ramirez D."/>
        </authorList>
    </citation>
    <scope>NUCLEOTIDE SEQUENCE [LARGE SCALE GENOMIC DNA]</scope>
    <source>
        <strain evidence="3">Araruama</strain>
    </source>
</reference>
<dbReference type="Proteomes" id="UP000189670">
    <property type="component" value="Unassembled WGS sequence"/>
</dbReference>
<dbReference type="EMBL" id="ATBP01002391">
    <property type="protein sequence ID" value="ETR65914.1"/>
    <property type="molecule type" value="Genomic_DNA"/>
</dbReference>
<accession>A0A1V1NTL2</accession>
<feature type="non-terminal residue" evidence="2">
    <location>
        <position position="418"/>
    </location>
</feature>
<evidence type="ECO:0008006" key="4">
    <source>
        <dbReference type="Google" id="ProtNLM"/>
    </source>
</evidence>
<proteinExistence type="predicted"/>
<dbReference type="SUPFAM" id="SSF69318">
    <property type="entry name" value="Integrin alpha N-terminal domain"/>
    <property type="match status" value="1"/>
</dbReference>
<evidence type="ECO:0000313" key="2">
    <source>
        <dbReference type="EMBL" id="ETR65914.1"/>
    </source>
</evidence>
<gene>
    <name evidence="2" type="ORF">OMM_13529</name>
</gene>
<organism evidence="2 3">
    <name type="scientific">Candidatus Magnetoglobus multicellularis str. Araruama</name>
    <dbReference type="NCBI Taxonomy" id="890399"/>
    <lineage>
        <taxon>Bacteria</taxon>
        <taxon>Pseudomonadati</taxon>
        <taxon>Thermodesulfobacteriota</taxon>
        <taxon>Desulfobacteria</taxon>
        <taxon>Desulfobacterales</taxon>
        <taxon>Desulfobacteraceae</taxon>
        <taxon>Candidatus Magnetoglobus</taxon>
    </lineage>
</organism>